<dbReference type="Proteomes" id="UP000694867">
    <property type="component" value="Unplaced"/>
</dbReference>
<evidence type="ECO:0000259" key="5">
    <source>
        <dbReference type="PROSITE" id="PS50600"/>
    </source>
</evidence>
<evidence type="ECO:0000313" key="6">
    <source>
        <dbReference type="Proteomes" id="UP000694867"/>
    </source>
</evidence>
<dbReference type="CTD" id="36339"/>
<dbReference type="KEGG" id="goe:108864866"/>
<evidence type="ECO:0000256" key="1">
    <source>
        <dbReference type="ARBA" id="ARBA00005234"/>
    </source>
</evidence>
<keyword evidence="2 7" id="KW-0645">Protease</keyword>
<dbReference type="InterPro" id="IPR044613">
    <property type="entry name" value="Nep1/2-like"/>
</dbReference>
<dbReference type="PROSITE" id="PS50600">
    <property type="entry name" value="ULP_PROTEASE"/>
    <property type="match status" value="1"/>
</dbReference>
<sequence>MSPSQLEAGDQRTVLSFHDSLLRTSDLATLDNGNWLNDQIISFYLEYLENNVYHRFRDEIQFLPAGVVQWMKSLAPDELHQSFGNISEQRLVFIPLNNCEISHGGGSHWSLIIYFDKRFLHLDSSPPMNKANARSFCKKLSPCFSKDPIPIDEVNCPSQTNSSDCGVYVLEFTEIACKAYARDKRLSVDVFAQVTPARIREKRRSIIRIIGELHDRPDYTHIDVGL</sequence>
<dbReference type="Pfam" id="PF02902">
    <property type="entry name" value="Peptidase_C48"/>
    <property type="match status" value="1"/>
</dbReference>
<dbReference type="GO" id="GO:0019784">
    <property type="term" value="F:deNEDDylase activity"/>
    <property type="evidence" value="ECO:0007669"/>
    <property type="project" value="InterPro"/>
</dbReference>
<dbReference type="AlphaFoldDB" id="A0AAJ7PB64"/>
<keyword evidence="6" id="KW-1185">Reference proteome</keyword>
<accession>A0AAJ7PB64</accession>
<gene>
    <name evidence="7" type="primary">LOC108864866</name>
</gene>
<feature type="domain" description="Ubiquitin-like protease family profile" evidence="5">
    <location>
        <begin position="20"/>
        <end position="176"/>
    </location>
</feature>
<dbReference type="Gene3D" id="3.40.395.10">
    <property type="entry name" value="Adenoviral Proteinase, Chain A"/>
    <property type="match status" value="1"/>
</dbReference>
<dbReference type="InterPro" id="IPR003653">
    <property type="entry name" value="Peptidase_C48_C"/>
</dbReference>
<evidence type="ECO:0000313" key="7">
    <source>
        <dbReference type="RefSeq" id="XP_018496748.1"/>
    </source>
</evidence>
<evidence type="ECO:0000256" key="3">
    <source>
        <dbReference type="ARBA" id="ARBA00022801"/>
    </source>
</evidence>
<evidence type="ECO:0000256" key="2">
    <source>
        <dbReference type="ARBA" id="ARBA00022670"/>
    </source>
</evidence>
<dbReference type="GeneID" id="108864866"/>
<dbReference type="SUPFAM" id="SSF54001">
    <property type="entry name" value="Cysteine proteinases"/>
    <property type="match status" value="1"/>
</dbReference>
<proteinExistence type="inferred from homology"/>
<dbReference type="GO" id="GO:0008234">
    <property type="term" value="F:cysteine-type peptidase activity"/>
    <property type="evidence" value="ECO:0007669"/>
    <property type="project" value="UniProtKB-KW"/>
</dbReference>
<keyword evidence="3" id="KW-0378">Hydrolase</keyword>
<reference evidence="7" key="1">
    <citation type="submission" date="2025-08" db="UniProtKB">
        <authorList>
            <consortium name="RefSeq"/>
        </authorList>
    </citation>
    <scope>IDENTIFICATION</scope>
</reference>
<protein>
    <submittedName>
        <fullName evidence="7">Sentrin-specific protease 8</fullName>
    </submittedName>
</protein>
<name>A0AAJ7PB64_9ACAR</name>
<dbReference type="GO" id="GO:0006508">
    <property type="term" value="P:proteolysis"/>
    <property type="evidence" value="ECO:0007669"/>
    <property type="project" value="UniProtKB-KW"/>
</dbReference>
<dbReference type="PANTHER" id="PTHR46468:SF1">
    <property type="entry name" value="SENTRIN-SPECIFIC PROTEASE 8"/>
    <property type="match status" value="1"/>
</dbReference>
<dbReference type="PANTHER" id="PTHR46468">
    <property type="entry name" value="SENTRIN-SPECIFIC PROTEASE 8"/>
    <property type="match status" value="1"/>
</dbReference>
<keyword evidence="4" id="KW-0788">Thiol protease</keyword>
<dbReference type="RefSeq" id="XP_018496748.1">
    <property type="nucleotide sequence ID" value="XM_018641232.1"/>
</dbReference>
<dbReference type="GO" id="GO:0000338">
    <property type="term" value="P:protein deneddylation"/>
    <property type="evidence" value="ECO:0007669"/>
    <property type="project" value="TreeGrafter"/>
</dbReference>
<comment type="similarity">
    <text evidence="1">Belongs to the peptidase C48 family.</text>
</comment>
<dbReference type="InterPro" id="IPR038765">
    <property type="entry name" value="Papain-like_cys_pep_sf"/>
</dbReference>
<evidence type="ECO:0000256" key="4">
    <source>
        <dbReference type="ARBA" id="ARBA00022807"/>
    </source>
</evidence>
<organism evidence="6 7">
    <name type="scientific">Galendromus occidentalis</name>
    <name type="common">western predatory mite</name>
    <dbReference type="NCBI Taxonomy" id="34638"/>
    <lineage>
        <taxon>Eukaryota</taxon>
        <taxon>Metazoa</taxon>
        <taxon>Ecdysozoa</taxon>
        <taxon>Arthropoda</taxon>
        <taxon>Chelicerata</taxon>
        <taxon>Arachnida</taxon>
        <taxon>Acari</taxon>
        <taxon>Parasitiformes</taxon>
        <taxon>Mesostigmata</taxon>
        <taxon>Gamasina</taxon>
        <taxon>Phytoseioidea</taxon>
        <taxon>Phytoseiidae</taxon>
        <taxon>Typhlodrominae</taxon>
        <taxon>Galendromus</taxon>
    </lineage>
</organism>